<sequence length="133" mass="15262">MAPPNWEVLQLLGNSVKRIAALVAKREAFVRWNIKSFGAQAYIINRRGMTKLMGLFLKDGRQHLGPENVHADRWIYFMLNSHTATRFTFNLRAGLGTDIQKFNHNSDGLQERQATARNLISSYFPHPFSSCRL</sequence>
<protein>
    <submittedName>
        <fullName evidence="1">Uncharacterized protein</fullName>
    </submittedName>
</protein>
<dbReference type="EMBL" id="HBJA01076618">
    <property type="protein sequence ID" value="CAE0815718.1"/>
    <property type="molecule type" value="Transcribed_RNA"/>
</dbReference>
<gene>
    <name evidence="1" type="ORF">EGYM00163_LOCUS26876</name>
</gene>
<evidence type="ECO:0000313" key="1">
    <source>
        <dbReference type="EMBL" id="CAE0815718.1"/>
    </source>
</evidence>
<accession>A0A7S4FUM6</accession>
<organism evidence="1">
    <name type="scientific">Eutreptiella gymnastica</name>
    <dbReference type="NCBI Taxonomy" id="73025"/>
    <lineage>
        <taxon>Eukaryota</taxon>
        <taxon>Discoba</taxon>
        <taxon>Euglenozoa</taxon>
        <taxon>Euglenida</taxon>
        <taxon>Spirocuta</taxon>
        <taxon>Euglenophyceae</taxon>
        <taxon>Eutreptiales</taxon>
        <taxon>Eutreptiaceae</taxon>
        <taxon>Eutreptiella</taxon>
    </lineage>
</organism>
<reference evidence="1" key="1">
    <citation type="submission" date="2021-01" db="EMBL/GenBank/DDBJ databases">
        <authorList>
            <person name="Corre E."/>
            <person name="Pelletier E."/>
            <person name="Niang G."/>
            <person name="Scheremetjew M."/>
            <person name="Finn R."/>
            <person name="Kale V."/>
            <person name="Holt S."/>
            <person name="Cochrane G."/>
            <person name="Meng A."/>
            <person name="Brown T."/>
            <person name="Cohen L."/>
        </authorList>
    </citation>
    <scope>NUCLEOTIDE SEQUENCE</scope>
    <source>
        <strain evidence="1">CCMP1594</strain>
    </source>
</reference>
<dbReference type="AlphaFoldDB" id="A0A7S4FUM6"/>
<proteinExistence type="predicted"/>
<name>A0A7S4FUM6_9EUGL</name>